<dbReference type="PANTHER" id="PTHR31758">
    <property type="entry name" value="BTB/POZ DOMAIN-CONTAINING PROTEIN YLR108C"/>
    <property type="match status" value="1"/>
</dbReference>
<dbReference type="SUPFAM" id="SSF54695">
    <property type="entry name" value="POZ domain"/>
    <property type="match status" value="1"/>
</dbReference>
<evidence type="ECO:0000313" key="1">
    <source>
        <dbReference type="EMBL" id="OBT95408.1"/>
    </source>
</evidence>
<dbReference type="STRING" id="342668.A0A1B8GHX2"/>
<organism evidence="1 2">
    <name type="scientific">Pseudogymnoascus verrucosus</name>
    <dbReference type="NCBI Taxonomy" id="342668"/>
    <lineage>
        <taxon>Eukaryota</taxon>
        <taxon>Fungi</taxon>
        <taxon>Dikarya</taxon>
        <taxon>Ascomycota</taxon>
        <taxon>Pezizomycotina</taxon>
        <taxon>Leotiomycetes</taxon>
        <taxon>Thelebolales</taxon>
        <taxon>Thelebolaceae</taxon>
        <taxon>Pseudogymnoascus</taxon>
    </lineage>
</organism>
<gene>
    <name evidence="1" type="ORF">VE01_06646</name>
</gene>
<proteinExistence type="predicted"/>
<dbReference type="OrthoDB" id="2414723at2759"/>
<dbReference type="Gene3D" id="3.30.710.10">
    <property type="entry name" value="Potassium Channel Kv1.1, Chain A"/>
    <property type="match status" value="2"/>
</dbReference>
<reference evidence="1 2" key="1">
    <citation type="submission" date="2016-03" db="EMBL/GenBank/DDBJ databases">
        <title>Comparative genomics of Pseudogymnoascus destructans, the fungus causing white-nose syndrome of bats.</title>
        <authorList>
            <person name="Palmer J.M."/>
            <person name="Drees K.P."/>
            <person name="Foster J.T."/>
            <person name="Lindner D.L."/>
        </authorList>
    </citation>
    <scope>NUCLEOTIDE SEQUENCE [LARGE SCALE GENOMIC DNA]</scope>
    <source>
        <strain evidence="1 2">UAMH 10579</strain>
    </source>
</reference>
<dbReference type="PANTHER" id="PTHR31758:SF2">
    <property type="entry name" value="BTB_POZ DOMAIN-CONTAINING PROTEIN YLR108C"/>
    <property type="match status" value="1"/>
</dbReference>
<evidence type="ECO:0000313" key="2">
    <source>
        <dbReference type="Proteomes" id="UP000091956"/>
    </source>
</evidence>
<name>A0A1B8GHX2_9PEZI</name>
<dbReference type="Proteomes" id="UP000091956">
    <property type="component" value="Unassembled WGS sequence"/>
</dbReference>
<dbReference type="InterPro" id="IPR011333">
    <property type="entry name" value="SKP1/BTB/POZ_sf"/>
</dbReference>
<dbReference type="GeneID" id="28840032"/>
<dbReference type="RefSeq" id="XP_018129141.1">
    <property type="nucleotide sequence ID" value="XM_018276087.2"/>
</dbReference>
<evidence type="ECO:0008006" key="3">
    <source>
        <dbReference type="Google" id="ProtNLM"/>
    </source>
</evidence>
<sequence length="507" mass="56198">MASLMGNGHGAPGIVRDPATVRGLEIPHVLPHEKVFPIQIGSKLFRLSGASISSDAFRTPAEKPRAPSYFSEYFKCQLATAETRRAQGEPDQGIKTLYIDRDPTIFSDISRHLQGYHIQPRDGSHFVKLFADAQFYQLPRLVSQLFEDNIYISIGGREFRVQKDLFTAPGDTPNYFTLGFAVMFSSTDAVFPGLDRAGLLRPPSIVPPAVPSRSGEVFAELIHMLKGYPLHIRNEAHRAELLRDCRYFLFKGLEQKLIPHSISHNLQRGKDEITIRLEDIRQPGLSITFDAPFQTVPSPEPFARHLRYSAPSMSGWVHYMRPFVDTTPHELIIEISGECTRLDVDTMRAEFSGDAKKRVNRLVEVLANKINMPNARPMGLLMGSGAGSQPESPASGTLGEGGVKVVFEGGSSIVLDGKVWKEEEEGESGVKMEEDGVVDVDAPSRKRRRVEGGAESEVWTVRTGQWRVRVQAASNDKSAVECVLIAVKIDAFTAELARNQQRGFLSG</sequence>
<keyword evidence="2" id="KW-1185">Reference proteome</keyword>
<accession>A0A1B8GHX2</accession>
<dbReference type="EMBL" id="KV460236">
    <property type="protein sequence ID" value="OBT95408.1"/>
    <property type="molecule type" value="Genomic_DNA"/>
</dbReference>
<reference evidence="2" key="2">
    <citation type="journal article" date="2018" name="Nat. Commun.">
        <title>Extreme sensitivity to ultraviolet light in the fungal pathogen causing white-nose syndrome of bats.</title>
        <authorList>
            <person name="Palmer J.M."/>
            <person name="Drees K.P."/>
            <person name="Foster J.T."/>
            <person name="Lindner D.L."/>
        </authorList>
    </citation>
    <scope>NUCLEOTIDE SEQUENCE [LARGE SCALE GENOMIC DNA]</scope>
    <source>
        <strain evidence="2">UAMH 10579</strain>
    </source>
</reference>
<protein>
    <recommendedName>
        <fullName evidence="3">Potassium channel tetramerisation-type BTB domain-containing protein</fullName>
    </recommendedName>
</protein>
<dbReference type="AlphaFoldDB" id="A0A1B8GHX2"/>